<proteinExistence type="predicted"/>
<keyword evidence="1" id="KW-1133">Transmembrane helix</keyword>
<reference evidence="2" key="1">
    <citation type="submission" date="2019-02" db="EMBL/GenBank/DDBJ databases">
        <authorList>
            <person name="Gruber-Vodicka R. H."/>
            <person name="Seah K. B. B."/>
        </authorList>
    </citation>
    <scope>NUCLEOTIDE SEQUENCE</scope>
    <source>
        <strain evidence="3">BECK_BZ163</strain>
        <strain evidence="4">BECK_BZ164</strain>
        <strain evidence="2">BECK_BZ165</strain>
    </source>
</reference>
<dbReference type="EMBL" id="CAADEZ010000036">
    <property type="protein sequence ID" value="VFJ46365.1"/>
    <property type="molecule type" value="Genomic_DNA"/>
</dbReference>
<sequence length="607" mass="70414">MEKTENKSLLFTMVFGIFGILVAFYGILFSLHQDAYIDALDILLLPYKRILGDYDRGYHFESLKPIRGASNVGNRDAGADILHIFVLDISESMAGEVESFFWYDRSVEKMIKEGLLDKTRNRKGKKITLYEAARVRLAEIMFNFYKDTGDSFAVWSLGDQANILFPKSSKGTSPLFKYYIRESMKDIPRTRKPVDKNTDFSHLLKEIKETYGEYINRDILSTRSPMVVLTILSDMLHDIRNKHDGYNDGELRDNWDNLKDQIMKISNRSVMANMIITSRDGKIIDTEFPNHFQIMPSFNKNFEWHRLKQHAIGDRAKRLFVPVSVEEPLVLYFENANTGVINDVNIKFGKDDKISAYVPSEVNSSQQDFRLTTRVLGSEGEVRKEEIISSKGHEFTYPARKSQILQLKFNEDIPTSVGNYTLLVDSISDKRTYMFNIEFRKILPFGISLLFIFLQFSMLYLLAKLMIDLRREKLSFEEDSLRDEEEGLLREKVIKKLLEDIKRGDSGRKLIQDEEKLLELMEEDLLLVGKWIGGFEELEFSEDEKVIQTMNSSIDGKSLVGNYKTENGFLYIVGLPNFSRFPMRYRVVSNTLVIELEGKKLKYIRPM</sequence>
<dbReference type="EMBL" id="CAADFA010000008">
    <property type="protein sequence ID" value="VFJ44053.1"/>
    <property type="molecule type" value="Genomic_DNA"/>
</dbReference>
<gene>
    <name evidence="3" type="ORF">BECKFM1743A_GA0114220_100365</name>
    <name evidence="4" type="ORF">BECKFM1743B_GA0114221_100423</name>
    <name evidence="2" type="ORF">BECKFM1743C_GA0114222_100089</name>
</gene>
<keyword evidence="1" id="KW-0812">Transmembrane</keyword>
<keyword evidence="1" id="KW-0472">Membrane</keyword>
<dbReference type="EMBL" id="CAADFL010000042">
    <property type="protein sequence ID" value="VFK07500.1"/>
    <property type="molecule type" value="Genomic_DNA"/>
</dbReference>
<accession>A0A450RY53</accession>
<evidence type="ECO:0000313" key="4">
    <source>
        <dbReference type="EMBL" id="VFK07500.1"/>
    </source>
</evidence>
<protein>
    <submittedName>
        <fullName evidence="2">Uncharacterized protein</fullName>
    </submittedName>
</protein>
<dbReference type="AlphaFoldDB" id="A0A450RY53"/>
<evidence type="ECO:0000256" key="1">
    <source>
        <dbReference type="SAM" id="Phobius"/>
    </source>
</evidence>
<organism evidence="2">
    <name type="scientific">Candidatus Kentrum sp. FM</name>
    <dbReference type="NCBI Taxonomy" id="2126340"/>
    <lineage>
        <taxon>Bacteria</taxon>
        <taxon>Pseudomonadati</taxon>
        <taxon>Pseudomonadota</taxon>
        <taxon>Gammaproteobacteria</taxon>
        <taxon>Candidatus Kentrum</taxon>
    </lineage>
</organism>
<evidence type="ECO:0000313" key="2">
    <source>
        <dbReference type="EMBL" id="VFJ44053.1"/>
    </source>
</evidence>
<feature type="transmembrane region" description="Helical" evidence="1">
    <location>
        <begin position="9"/>
        <end position="31"/>
    </location>
</feature>
<name>A0A450RY53_9GAMM</name>
<feature type="transmembrane region" description="Helical" evidence="1">
    <location>
        <begin position="442"/>
        <end position="463"/>
    </location>
</feature>
<evidence type="ECO:0000313" key="3">
    <source>
        <dbReference type="EMBL" id="VFJ46365.1"/>
    </source>
</evidence>